<proteinExistence type="predicted"/>
<evidence type="ECO:0000313" key="2">
    <source>
        <dbReference type="Proteomes" id="UP000217211"/>
    </source>
</evidence>
<sequence length="57" mass="6393">MHTACSIAVGAPFLMEERTDGDALNEQSSYSDARLITRAKSQHFELLHVFVLKSRTI</sequence>
<keyword evidence="2" id="KW-1185">Reference proteome</keyword>
<organism evidence="1 2">
    <name type="scientific">Sinorhizobium sojae CCBAU 05684</name>
    <dbReference type="NCBI Taxonomy" id="716928"/>
    <lineage>
        <taxon>Bacteria</taxon>
        <taxon>Pseudomonadati</taxon>
        <taxon>Pseudomonadota</taxon>
        <taxon>Alphaproteobacteria</taxon>
        <taxon>Hyphomicrobiales</taxon>
        <taxon>Rhizobiaceae</taxon>
        <taxon>Sinorhizobium/Ensifer group</taxon>
        <taxon>Sinorhizobium</taxon>
    </lineage>
</organism>
<geneLocation type="plasmid" evidence="2">
    <name>psj05684b</name>
</geneLocation>
<reference evidence="1 2" key="1">
    <citation type="submission" date="2017-08" db="EMBL/GenBank/DDBJ databases">
        <title>Multipartite genome sequences of Sinorhizobium species nodulating soybeans.</title>
        <authorList>
            <person name="Tian C.F."/>
        </authorList>
    </citation>
    <scope>NUCLEOTIDE SEQUENCE [LARGE SCALE GENOMIC DNA]</scope>
    <source>
        <strain evidence="1 2">CCBAU 05684</strain>
        <plasmid evidence="2">psj05684b</plasmid>
    </source>
</reference>
<accession>A0A249PJ23</accession>
<protein>
    <submittedName>
        <fullName evidence="1">Uncharacterized protein</fullName>
    </submittedName>
</protein>
<gene>
    <name evidence="1" type="ORF">SJ05684_b47430</name>
</gene>
<keyword evidence="1" id="KW-0614">Plasmid</keyword>
<evidence type="ECO:0000313" key="1">
    <source>
        <dbReference type="EMBL" id="ASY65725.1"/>
    </source>
</evidence>
<dbReference type="EMBL" id="CP023068">
    <property type="protein sequence ID" value="ASY65725.1"/>
    <property type="molecule type" value="Genomic_DNA"/>
</dbReference>
<dbReference type="Proteomes" id="UP000217211">
    <property type="component" value="Plasmid pSJ05684b"/>
</dbReference>
<name>A0A249PJ23_9HYPH</name>
<dbReference type="AlphaFoldDB" id="A0A249PJ23"/>
<dbReference type="KEGG" id="esj:SJ05684_b47430"/>